<gene>
    <name evidence="2" type="ORF">DBO86_23695</name>
    <name evidence="3" type="ORF">NCTC10860_04769</name>
</gene>
<reference evidence="3 5" key="2">
    <citation type="submission" date="2018-06" db="EMBL/GenBank/DDBJ databases">
        <authorList>
            <consortium name="Pathogen Informatics"/>
            <person name="Doyle S."/>
        </authorList>
    </citation>
    <scope>NUCLEOTIDE SEQUENCE [LARGE SCALE GENOMIC DNA]</scope>
    <source>
        <strain evidence="3 5">NCTC10860</strain>
    </source>
</reference>
<feature type="chain" id="PRO_5013439682" evidence="1">
    <location>
        <begin position="18"/>
        <end position="116"/>
    </location>
</feature>
<name>A0A061D3H4_ECTOL</name>
<dbReference type="eggNOG" id="ENOG5032GQ4">
    <property type="taxonomic scope" value="Bacteria"/>
</dbReference>
<accession>A0A2T5PG47</accession>
<dbReference type="STRING" id="301.SAMN05216280_100718"/>
<evidence type="ECO:0000313" key="4">
    <source>
        <dbReference type="Proteomes" id="UP000244052"/>
    </source>
</evidence>
<dbReference type="AlphaFoldDB" id="A0A061D3H4"/>
<sequence>MRAWLLLFSLLPGLALAEACVVHSQAERLDVKVCQENRNIPATLFREGFCQPQLQGQTVEVEFVEQCPKGAHGVCQNARAGSGMYLQDIHYYGVASDALYLEPACKTQYQGQWIKP</sequence>
<keyword evidence="4" id="KW-1185">Reference proteome</keyword>
<evidence type="ECO:0000313" key="3">
    <source>
        <dbReference type="EMBL" id="SUD62333.1"/>
    </source>
</evidence>
<accession>A0A061D3H4</accession>
<protein>
    <submittedName>
        <fullName evidence="2 3">NADH:ubiquinone oxidoreductase</fullName>
    </submittedName>
</protein>
<evidence type="ECO:0000313" key="2">
    <source>
        <dbReference type="EMBL" id="PTU76708.1"/>
    </source>
</evidence>
<keyword evidence="3" id="KW-0830">Ubiquinone</keyword>
<keyword evidence="1" id="KW-0732">Signal</keyword>
<reference evidence="2 4" key="1">
    <citation type="submission" date="2018-04" db="EMBL/GenBank/DDBJ databases">
        <title>Pseudomonas sp. nov., isolated from mangrove soil.</title>
        <authorList>
            <person name="Chen C."/>
        </authorList>
    </citation>
    <scope>NUCLEOTIDE SEQUENCE [LARGE SCALE GENOMIC DNA]</scope>
    <source>
        <strain evidence="2 4">JCM 14246</strain>
    </source>
</reference>
<dbReference type="RefSeq" id="WP_003464786.1">
    <property type="nucleotide sequence ID" value="NZ_JAYRDO010000010.1"/>
</dbReference>
<organism evidence="3 5">
    <name type="scientific">Ectopseudomonas oleovorans</name>
    <name type="common">Pseudomonas oleovorans</name>
    <dbReference type="NCBI Taxonomy" id="301"/>
    <lineage>
        <taxon>Bacteria</taxon>
        <taxon>Pseudomonadati</taxon>
        <taxon>Pseudomonadota</taxon>
        <taxon>Gammaproteobacteria</taxon>
        <taxon>Pseudomonadales</taxon>
        <taxon>Pseudomonadaceae</taxon>
        <taxon>Ectopseudomonas</taxon>
    </lineage>
</organism>
<proteinExistence type="predicted"/>
<evidence type="ECO:0000313" key="5">
    <source>
        <dbReference type="Proteomes" id="UP000254084"/>
    </source>
</evidence>
<dbReference type="Proteomes" id="UP000244052">
    <property type="component" value="Unassembled WGS sequence"/>
</dbReference>
<evidence type="ECO:0000256" key="1">
    <source>
        <dbReference type="SAM" id="SignalP"/>
    </source>
</evidence>
<feature type="signal peptide" evidence="1">
    <location>
        <begin position="1"/>
        <end position="17"/>
    </location>
</feature>
<dbReference type="EMBL" id="QASO01000130">
    <property type="protein sequence ID" value="PTU76708.1"/>
    <property type="molecule type" value="Genomic_DNA"/>
</dbReference>
<dbReference type="EMBL" id="UGUW01000004">
    <property type="protein sequence ID" value="SUD62333.1"/>
    <property type="molecule type" value="Genomic_DNA"/>
</dbReference>
<dbReference type="Proteomes" id="UP000254084">
    <property type="component" value="Unassembled WGS sequence"/>
</dbReference>